<evidence type="ECO:0000256" key="1">
    <source>
        <dbReference type="SAM" id="Phobius"/>
    </source>
</evidence>
<sequence>KTVGFCLVMSISTSIIDYASWIEGFGWIAPTLYALDYFYFFLNMLSVLDALSHVIQLEHRLKHMKDLLQVYYTSSNSTKPISDDHDNTWALRTETGNIRLDSLKTLSHSRF</sequence>
<keyword evidence="1" id="KW-1133">Transmembrane helix</keyword>
<gene>
    <name evidence="2" type="primary">GR58</name>
</gene>
<name>A0A0S1TPZ8_ATHDI</name>
<feature type="non-terminal residue" evidence="2">
    <location>
        <position position="1"/>
    </location>
</feature>
<feature type="non-terminal residue" evidence="2">
    <location>
        <position position="111"/>
    </location>
</feature>
<reference evidence="2" key="1">
    <citation type="journal article" date="2016" name="PLoS ONE">
        <title>Identification of Putative Chemosensory Receptor Genes from the Athetis dissimilis Antennal Transcriptome.</title>
        <authorList>
            <person name="Dong J."/>
            <person name="Song Y."/>
            <person name="Li W."/>
            <person name="Shi J."/>
            <person name="Wang Z."/>
        </authorList>
    </citation>
    <scope>NUCLEOTIDE SEQUENCE</scope>
    <source>
        <tissue evidence="2">Antenna</tissue>
    </source>
</reference>
<feature type="transmembrane region" description="Helical" evidence="1">
    <location>
        <begin position="37"/>
        <end position="55"/>
    </location>
</feature>
<keyword evidence="1" id="KW-0472">Membrane</keyword>
<keyword evidence="1" id="KW-0812">Transmembrane</keyword>
<keyword evidence="2" id="KW-0675">Receptor</keyword>
<protein>
    <submittedName>
        <fullName evidence="2">Gustatory receptor 58</fullName>
    </submittedName>
</protein>
<dbReference type="EMBL" id="KR674139">
    <property type="protein sequence ID" value="ALM26262.1"/>
    <property type="molecule type" value="mRNA"/>
</dbReference>
<dbReference type="AlphaFoldDB" id="A0A0S1TPZ8"/>
<accession>A0A0S1TPZ8</accession>
<proteinExistence type="evidence at transcript level"/>
<organism evidence="2">
    <name type="scientific">Athetis dissimilis</name>
    <name type="common">Moth</name>
    <name type="synonym">Proxenus dissimilis</name>
    <dbReference type="NCBI Taxonomy" id="1737331"/>
    <lineage>
        <taxon>Eukaryota</taxon>
        <taxon>Metazoa</taxon>
        <taxon>Ecdysozoa</taxon>
        <taxon>Arthropoda</taxon>
        <taxon>Hexapoda</taxon>
        <taxon>Insecta</taxon>
        <taxon>Pterygota</taxon>
        <taxon>Neoptera</taxon>
        <taxon>Endopterygota</taxon>
        <taxon>Lepidoptera</taxon>
        <taxon>Glossata</taxon>
        <taxon>Ditrysia</taxon>
        <taxon>Noctuoidea</taxon>
        <taxon>Noctuidae</taxon>
        <taxon>Noctuinae</taxon>
        <taxon>Athetis</taxon>
    </lineage>
</organism>
<evidence type="ECO:0000313" key="2">
    <source>
        <dbReference type="EMBL" id="ALM26262.1"/>
    </source>
</evidence>